<evidence type="ECO:0000256" key="13">
    <source>
        <dbReference type="ARBA" id="ARBA00022801"/>
    </source>
</evidence>
<dbReference type="InterPro" id="IPR000734">
    <property type="entry name" value="TAG_lipase"/>
</dbReference>
<comment type="similarity">
    <text evidence="4 35">Belongs to the AB hydrolase superfamily. Lipase family.</text>
</comment>
<proteinExistence type="inferred from homology"/>
<evidence type="ECO:0000256" key="27">
    <source>
        <dbReference type="ARBA" id="ARBA00048382"/>
    </source>
</evidence>
<dbReference type="GO" id="GO:0019433">
    <property type="term" value="P:triglyceride catabolic process"/>
    <property type="evidence" value="ECO:0000318"/>
    <property type="project" value="GO_Central"/>
</dbReference>
<dbReference type="InterPro" id="IPR033906">
    <property type="entry name" value="Lipase_N"/>
</dbReference>
<comment type="subcellular location">
    <subcellularLocation>
        <location evidence="3">Secreted</location>
    </subcellularLocation>
</comment>
<dbReference type="SUPFAM" id="SSF53474">
    <property type="entry name" value="alpha/beta-Hydrolases"/>
    <property type="match status" value="1"/>
</dbReference>
<accession>A0A6I8NAR2</accession>
<comment type="catalytic activity">
    <reaction evidence="24">
        <text>1,3-di-(9Z-octadecenoyl)-glycerol + H2O = 3-(9Z-octadecenoyl)-sn-glycerol + (9Z)-octadecenoate + H(+)</text>
        <dbReference type="Rhea" id="RHEA:38651"/>
        <dbReference type="ChEBI" id="CHEBI:15377"/>
        <dbReference type="ChEBI" id="CHEBI:15378"/>
        <dbReference type="ChEBI" id="CHEBI:30823"/>
        <dbReference type="ChEBI" id="CHEBI:75735"/>
        <dbReference type="ChEBI" id="CHEBI:75938"/>
    </reaction>
    <physiologicalReaction direction="left-to-right" evidence="24">
        <dbReference type="Rhea" id="RHEA:38652"/>
    </physiologicalReaction>
</comment>
<comment type="subunit">
    <text evidence="5">Homodimer.</text>
</comment>
<dbReference type="GO" id="GO:0034372">
    <property type="term" value="P:very-low-density lipoprotein particle remodeling"/>
    <property type="evidence" value="ECO:0007669"/>
    <property type="project" value="Ensembl"/>
</dbReference>
<dbReference type="GO" id="GO:0005615">
    <property type="term" value="C:extracellular space"/>
    <property type="evidence" value="ECO:0000318"/>
    <property type="project" value="GO_Central"/>
</dbReference>
<dbReference type="EC" id="3.1.1.3" evidence="8"/>
<keyword evidence="14" id="KW-0345">HDL</keyword>
<evidence type="ECO:0000256" key="14">
    <source>
        <dbReference type="ARBA" id="ARBA00022850"/>
    </source>
</evidence>
<dbReference type="InterPro" id="IPR029058">
    <property type="entry name" value="AB_hydrolase_fold"/>
</dbReference>
<evidence type="ECO:0000256" key="8">
    <source>
        <dbReference type="ARBA" id="ARBA00013279"/>
    </source>
</evidence>
<evidence type="ECO:0000256" key="25">
    <source>
        <dbReference type="ARBA" id="ARBA00048284"/>
    </source>
</evidence>
<evidence type="ECO:0000256" key="5">
    <source>
        <dbReference type="ARBA" id="ARBA00011738"/>
    </source>
</evidence>
<dbReference type="Pfam" id="PF01477">
    <property type="entry name" value="PLAT"/>
    <property type="match status" value="1"/>
</dbReference>
<dbReference type="PRINTS" id="PR00824">
    <property type="entry name" value="HEPLIPASE"/>
</dbReference>
<dbReference type="GO" id="GO:0008201">
    <property type="term" value="F:heparin binding"/>
    <property type="evidence" value="ECO:0007669"/>
    <property type="project" value="UniProtKB-KW"/>
</dbReference>
<evidence type="ECO:0000256" key="23">
    <source>
        <dbReference type="ARBA" id="ARBA00047668"/>
    </source>
</evidence>
<dbReference type="GO" id="GO:0034375">
    <property type="term" value="P:high-density lipoprotein particle remodeling"/>
    <property type="evidence" value="ECO:0000318"/>
    <property type="project" value="GO_Central"/>
</dbReference>
<dbReference type="FunCoup" id="A0A6I8NAR2">
    <property type="interactions" value="167"/>
</dbReference>
<comment type="catalytic activity">
    <reaction evidence="23">
        <text>1,2-dihexadecanoyl-sn-glycero-3-phosphocholine + H2O = hexadecanoyl-sn-glycero-3-phosphocholine + hexadecanoate + H(+)</text>
        <dbReference type="Rhea" id="RHEA:41384"/>
        <dbReference type="ChEBI" id="CHEBI:7896"/>
        <dbReference type="ChEBI" id="CHEBI:15377"/>
        <dbReference type="ChEBI" id="CHEBI:15378"/>
        <dbReference type="ChEBI" id="CHEBI:64563"/>
        <dbReference type="ChEBI" id="CHEBI:72999"/>
    </reaction>
    <physiologicalReaction direction="left-to-right" evidence="23">
        <dbReference type="Rhea" id="RHEA:41385"/>
    </physiologicalReaction>
</comment>
<dbReference type="GO" id="GO:0034374">
    <property type="term" value="P:low-density lipoprotein particle remodeling"/>
    <property type="evidence" value="ECO:0007669"/>
    <property type="project" value="Ensembl"/>
</dbReference>
<evidence type="ECO:0000256" key="6">
    <source>
        <dbReference type="ARBA" id="ARBA00013179"/>
    </source>
</evidence>
<evidence type="ECO:0000259" key="37">
    <source>
        <dbReference type="PROSITE" id="PS50095"/>
    </source>
</evidence>
<dbReference type="SUPFAM" id="SSF49723">
    <property type="entry name" value="Lipase/lipooxygenase domain (PLAT/LH2 domain)"/>
    <property type="match status" value="1"/>
</dbReference>
<keyword evidence="39" id="KW-1185">Reference proteome</keyword>
<evidence type="ECO:0000256" key="31">
    <source>
        <dbReference type="ARBA" id="ARBA00049531"/>
    </source>
</evidence>
<comment type="catalytic activity">
    <reaction evidence="1">
        <text>a 1,2-diacyl-sn-glycero-3-phosphocholine + H2O = a 2-acyl-sn-glycero-3-phosphocholine + a fatty acid + H(+)</text>
        <dbReference type="Rhea" id="RHEA:18689"/>
        <dbReference type="ChEBI" id="CHEBI:15377"/>
        <dbReference type="ChEBI" id="CHEBI:15378"/>
        <dbReference type="ChEBI" id="CHEBI:28868"/>
        <dbReference type="ChEBI" id="CHEBI:57643"/>
        <dbReference type="ChEBI" id="CHEBI:57875"/>
        <dbReference type="EC" id="3.1.1.32"/>
    </reaction>
</comment>
<evidence type="ECO:0000256" key="28">
    <source>
        <dbReference type="ARBA" id="ARBA00048386"/>
    </source>
</evidence>
<dbReference type="GO" id="GO:0030301">
    <property type="term" value="P:cholesterol transport"/>
    <property type="evidence" value="ECO:0007669"/>
    <property type="project" value="Ensembl"/>
</dbReference>
<evidence type="ECO:0000256" key="29">
    <source>
        <dbReference type="ARBA" id="ARBA00048656"/>
    </source>
</evidence>
<evidence type="ECO:0000313" key="39">
    <source>
        <dbReference type="Proteomes" id="UP000002279"/>
    </source>
</evidence>
<dbReference type="InterPro" id="IPR002333">
    <property type="entry name" value="Lipase_hep"/>
</dbReference>
<feature type="binding site" evidence="33">
    <location>
        <position position="206"/>
    </location>
    <ligand>
        <name>Ca(2+)</name>
        <dbReference type="ChEBI" id="CHEBI:29108"/>
    </ligand>
</feature>
<comment type="catalytic activity">
    <reaction evidence="27">
        <text>1,2-di-(9Z-octadecenoyl)-sn-glycerol + H2O = 2-(9Z-octadecenoyl)-glycerol + (9Z)-octadecenoate + H(+)</text>
        <dbReference type="Rhea" id="RHEA:38511"/>
        <dbReference type="ChEBI" id="CHEBI:15377"/>
        <dbReference type="ChEBI" id="CHEBI:15378"/>
        <dbReference type="ChEBI" id="CHEBI:30823"/>
        <dbReference type="ChEBI" id="CHEBI:52333"/>
        <dbReference type="ChEBI" id="CHEBI:73990"/>
    </reaction>
    <physiologicalReaction direction="left-to-right" evidence="27">
        <dbReference type="Rhea" id="RHEA:38512"/>
    </physiologicalReaction>
</comment>
<evidence type="ECO:0000256" key="16">
    <source>
        <dbReference type="ARBA" id="ARBA00023098"/>
    </source>
</evidence>
<dbReference type="EC" id="3.1.1.32" evidence="6"/>
<keyword evidence="10" id="KW-0964">Secreted</keyword>
<evidence type="ECO:0000313" key="38">
    <source>
        <dbReference type="Ensembl" id="ENSOANP00000038257.1"/>
    </source>
</evidence>
<evidence type="ECO:0000256" key="30">
    <source>
        <dbReference type="ARBA" id="ARBA00049452"/>
    </source>
</evidence>
<comment type="function">
    <text evidence="21">Catalyzes the hydrolysis of triglycerides and phospholipids present in circulating plasma lipoproteins, including chylomicrons, intermediate density lipoproteins (IDL), low density lipoproteins (LDL) of large size and high density lipoproteins (HDL), releasing free fatty acids (FFA) and smaller lipoprotein particles. Also exhibits lysophospholipase activity. Can hydrolyze both neutral lipid and phospholipid substrates but shows a greater binding affinity for neutral lipid substrates than phospholipid substrates. In native LDL, preferentially hydrolyzes the phosphatidylcholine species containing polyunsaturated fatty acids at sn-2 position.</text>
</comment>
<dbReference type="GO" id="GO:0008970">
    <property type="term" value="F:phospholipase A1 activity"/>
    <property type="evidence" value="ECO:0000318"/>
    <property type="project" value="GO_Central"/>
</dbReference>
<feature type="compositionally biased region" description="Polar residues" evidence="36">
    <location>
        <begin position="35"/>
        <end position="45"/>
    </location>
</feature>
<evidence type="ECO:0000256" key="20">
    <source>
        <dbReference type="ARBA" id="ARBA00031180"/>
    </source>
</evidence>
<feature type="active site" description="Nucleophile" evidence="32">
    <location>
        <position position="166"/>
    </location>
</feature>
<evidence type="ECO:0000256" key="12">
    <source>
        <dbReference type="ARBA" id="ARBA00022729"/>
    </source>
</evidence>
<sequence>MGKSLGKIFNAPTVPAGPEGRSSGPAEPKEAQTRRGPTQNGPDRTQTRFLLFPASGDGHCRLQLGHAGSLGQCGFNASLPLVIIVHGWSVDGLLENWIWEMADAFKSQATRPVNVVVADWLSLAHQHYAIAVRNTRHVGHEIARFLEWLEDAVHLPRSRVHLIGYSLGAHVSGFAGSSIHGPAKIGRITGLDAAGPMFEGTSPADRLSPDDATLVDAIHTFTMEHMGLSVGINQPVAHYDFYPNGGTFQPGCHFLHMYRYIAKHGINGIAETVKCAHERSVHLFIDSLRRDALRSTAYSCNDVHAFKRGLCLSCGKGRCNTLGYHIRPDLPRPRLHNPKRFFLLTRAHAPFKVYHYQVKIQFINEMGKRVEPTFALTLIGTEGVAPELPITPVEGISGNKTCSFLVPLPWAVGELTALRLRWQDPVLWAGVWDAVQTLMPWVPGPPRPQLTVKTVRVKAGETQQKMTFCPQNPDDPQLYQAQEKSYVRCEARAKRTGLRS</sequence>
<evidence type="ECO:0000256" key="21">
    <source>
        <dbReference type="ARBA" id="ARBA00045615"/>
    </source>
</evidence>
<dbReference type="CDD" id="cd00707">
    <property type="entry name" value="Pancreat_lipase_like"/>
    <property type="match status" value="1"/>
</dbReference>
<comment type="catalytic activity">
    <reaction evidence="2">
        <text>a triacylglycerol + H2O = a diacylglycerol + a fatty acid + H(+)</text>
        <dbReference type="Rhea" id="RHEA:12044"/>
        <dbReference type="ChEBI" id="CHEBI:15377"/>
        <dbReference type="ChEBI" id="CHEBI:15378"/>
        <dbReference type="ChEBI" id="CHEBI:17855"/>
        <dbReference type="ChEBI" id="CHEBI:18035"/>
        <dbReference type="ChEBI" id="CHEBI:28868"/>
        <dbReference type="EC" id="3.1.1.3"/>
    </reaction>
</comment>
<dbReference type="PRINTS" id="PR00821">
    <property type="entry name" value="TAGLIPASE"/>
</dbReference>
<dbReference type="PROSITE" id="PS50095">
    <property type="entry name" value="PLAT"/>
    <property type="match status" value="1"/>
</dbReference>
<comment type="catalytic activity">
    <reaction evidence="28">
        <text>1,2,3-tri-(9Z-octadecenoyl)-glycerol + H2O = di-(9Z)-octadecenoylglycerol + (9Z)-octadecenoate + H(+)</text>
        <dbReference type="Rhea" id="RHEA:38575"/>
        <dbReference type="ChEBI" id="CHEBI:15377"/>
        <dbReference type="ChEBI" id="CHEBI:15378"/>
        <dbReference type="ChEBI" id="CHEBI:30823"/>
        <dbReference type="ChEBI" id="CHEBI:53753"/>
        <dbReference type="ChEBI" id="CHEBI:75945"/>
    </reaction>
    <physiologicalReaction direction="left-to-right" evidence="28">
        <dbReference type="Rhea" id="RHEA:38576"/>
    </physiologicalReaction>
</comment>
<dbReference type="InterPro" id="IPR036392">
    <property type="entry name" value="PLAT/LH2_dom_sf"/>
</dbReference>
<dbReference type="GO" id="GO:0004465">
    <property type="term" value="F:lipoprotein lipase activity"/>
    <property type="evidence" value="ECO:0000318"/>
    <property type="project" value="GO_Central"/>
</dbReference>
<dbReference type="Pfam" id="PF00151">
    <property type="entry name" value="Lipase"/>
    <property type="match status" value="1"/>
</dbReference>
<dbReference type="GeneTree" id="ENSGT00940000157602"/>
<reference evidence="38" key="2">
    <citation type="submission" date="2025-09" db="UniProtKB">
        <authorList>
            <consortium name="Ensembl"/>
        </authorList>
    </citation>
    <scope>IDENTIFICATION</scope>
    <source>
        <strain evidence="38">Glennie</strain>
    </source>
</reference>
<evidence type="ECO:0000256" key="2">
    <source>
        <dbReference type="ARBA" id="ARBA00001024"/>
    </source>
</evidence>
<evidence type="ECO:0000256" key="10">
    <source>
        <dbReference type="ARBA" id="ARBA00022525"/>
    </source>
</evidence>
<comment type="catalytic activity">
    <reaction evidence="30">
        <text>1,2,3-tri-(9Z-octadecenoyl)-glycerol + H2O = 2,3-di-(9Z)-octadecenoyl-sn-glycerol + (9Z)-octadecenoate + H(+)</text>
        <dbReference type="Rhea" id="RHEA:38391"/>
        <dbReference type="ChEBI" id="CHEBI:15377"/>
        <dbReference type="ChEBI" id="CHEBI:15378"/>
        <dbReference type="ChEBI" id="CHEBI:30823"/>
        <dbReference type="ChEBI" id="CHEBI:53753"/>
        <dbReference type="ChEBI" id="CHEBI:75824"/>
    </reaction>
    <physiologicalReaction direction="left-to-right" evidence="30">
        <dbReference type="Rhea" id="RHEA:38392"/>
    </physiologicalReaction>
</comment>
<evidence type="ECO:0000256" key="1">
    <source>
        <dbReference type="ARBA" id="ARBA00000111"/>
    </source>
</evidence>
<dbReference type="FunFam" id="2.60.60.20:FF:000010">
    <property type="entry name" value="hepatic triacylglycerol lipase"/>
    <property type="match status" value="1"/>
</dbReference>
<feature type="domain" description="PLAT" evidence="37">
    <location>
        <begin position="354"/>
        <end position="488"/>
    </location>
</feature>
<evidence type="ECO:0000256" key="34">
    <source>
        <dbReference type="PROSITE-ProRule" id="PRU00152"/>
    </source>
</evidence>
<dbReference type="InParanoid" id="A0A6I8NAR2"/>
<dbReference type="AlphaFoldDB" id="A0A6I8NAR2"/>
<keyword evidence="12" id="KW-0732">Signal</keyword>
<evidence type="ECO:0000256" key="7">
    <source>
        <dbReference type="ARBA" id="ARBA00013274"/>
    </source>
</evidence>
<comment type="catalytic activity">
    <reaction evidence="29">
        <text>1-hexadecanoyl-sn-glycero-3-phosphocholine + H2O = sn-glycerol 3-phosphocholine + hexadecanoate + H(+)</text>
        <dbReference type="Rhea" id="RHEA:40435"/>
        <dbReference type="ChEBI" id="CHEBI:7896"/>
        <dbReference type="ChEBI" id="CHEBI:15377"/>
        <dbReference type="ChEBI" id="CHEBI:15378"/>
        <dbReference type="ChEBI" id="CHEBI:16870"/>
        <dbReference type="ChEBI" id="CHEBI:72998"/>
    </reaction>
    <physiologicalReaction direction="left-to-right" evidence="29">
        <dbReference type="Rhea" id="RHEA:40436"/>
    </physiologicalReaction>
</comment>
<dbReference type="GO" id="GO:0004622">
    <property type="term" value="F:phosphatidylcholine lysophospholipase activity"/>
    <property type="evidence" value="ECO:0007669"/>
    <property type="project" value="UniProtKB-EC"/>
</dbReference>
<dbReference type="GO" id="GO:0070328">
    <property type="term" value="P:triglyceride homeostasis"/>
    <property type="evidence" value="ECO:0007669"/>
    <property type="project" value="Ensembl"/>
</dbReference>
<evidence type="ECO:0000256" key="15">
    <source>
        <dbReference type="ARBA" id="ARBA00022963"/>
    </source>
</evidence>
<dbReference type="Bgee" id="ENSOANG00000048492">
    <property type="expression patterns" value="Expressed in liver and 4 other cell types or tissues"/>
</dbReference>
<evidence type="ECO:0000256" key="9">
    <source>
        <dbReference type="ARBA" id="ARBA00019624"/>
    </source>
</evidence>
<evidence type="ECO:0000256" key="11">
    <source>
        <dbReference type="ARBA" id="ARBA00022674"/>
    </source>
</evidence>
<comment type="catalytic activity">
    <reaction evidence="25">
        <text>1-(9Z-octadecenoyl)-sn-glycero-3-phospho-L-serine + H2O = sn-glycero-3-phospho-L-serine + (9Z)-octadecenoate + H(+)</text>
        <dbReference type="Rhea" id="RHEA:40499"/>
        <dbReference type="ChEBI" id="CHEBI:15377"/>
        <dbReference type="ChEBI" id="CHEBI:15378"/>
        <dbReference type="ChEBI" id="CHEBI:30823"/>
        <dbReference type="ChEBI" id="CHEBI:64765"/>
        <dbReference type="ChEBI" id="CHEBI:74617"/>
    </reaction>
    <physiologicalReaction direction="left-to-right" evidence="25">
        <dbReference type="Rhea" id="RHEA:40500"/>
    </physiologicalReaction>
</comment>
<evidence type="ECO:0000256" key="22">
    <source>
        <dbReference type="ARBA" id="ARBA00047643"/>
    </source>
</evidence>
<dbReference type="GO" id="GO:0008203">
    <property type="term" value="P:cholesterol metabolic process"/>
    <property type="evidence" value="ECO:0007669"/>
    <property type="project" value="Ensembl"/>
</dbReference>
<comment type="catalytic activity">
    <reaction evidence="26">
        <text>1,2,3-tributanoylglycerol + H2O = dibutanoylglycerol + butanoate + H(+)</text>
        <dbReference type="Rhea" id="RHEA:40475"/>
        <dbReference type="ChEBI" id="CHEBI:15377"/>
        <dbReference type="ChEBI" id="CHEBI:15378"/>
        <dbReference type="ChEBI" id="CHEBI:17968"/>
        <dbReference type="ChEBI" id="CHEBI:35020"/>
        <dbReference type="ChEBI" id="CHEBI:76478"/>
    </reaction>
    <physiologicalReaction direction="left-to-right" evidence="26">
        <dbReference type="Rhea" id="RHEA:40476"/>
    </physiologicalReaction>
</comment>
<evidence type="ECO:0000256" key="4">
    <source>
        <dbReference type="ARBA" id="ARBA00010701"/>
    </source>
</evidence>
<evidence type="ECO:0000256" key="24">
    <source>
        <dbReference type="ARBA" id="ARBA00047699"/>
    </source>
</evidence>
<dbReference type="SMART" id="SM00308">
    <property type="entry name" value="LH2"/>
    <property type="match status" value="1"/>
</dbReference>
<name>A0A6I8NAR2_ORNAN</name>
<feature type="active site" description="Charge relay system" evidence="32">
    <location>
        <position position="277"/>
    </location>
</feature>
<dbReference type="FunFam" id="3.40.50.1820:FF:000441">
    <property type="entry name" value="Lipoprotein lipase"/>
    <property type="match status" value="1"/>
</dbReference>
<evidence type="ECO:0000256" key="26">
    <source>
        <dbReference type="ARBA" id="ARBA00048377"/>
    </source>
</evidence>
<comment type="catalytic activity">
    <reaction evidence="22">
        <text>1,2-di-(9Z-octadecenoyl)-sn-glycero-3-phosphocholine + H2O = (9Z-octadecenoyl)-sn-glycero-3-phosphocholine + (9Z)-octadecenoate + H(+)</text>
        <dbReference type="Rhea" id="RHEA:38699"/>
        <dbReference type="ChEBI" id="CHEBI:15377"/>
        <dbReference type="ChEBI" id="CHEBI:15378"/>
        <dbReference type="ChEBI" id="CHEBI:30823"/>
        <dbReference type="ChEBI" id="CHEBI:74669"/>
        <dbReference type="ChEBI" id="CHEBI:76083"/>
    </reaction>
    <physiologicalReaction direction="left-to-right" evidence="22">
        <dbReference type="Rhea" id="RHEA:38700"/>
    </physiologicalReaction>
</comment>
<evidence type="ECO:0000256" key="19">
    <source>
        <dbReference type="ARBA" id="ARBA00030539"/>
    </source>
</evidence>
<keyword evidence="33" id="KW-0106">Calcium</keyword>
<feature type="binding site" evidence="33">
    <location>
        <position position="211"/>
    </location>
    <ligand>
        <name>Ca(2+)</name>
        <dbReference type="ChEBI" id="CHEBI:29108"/>
    </ligand>
</feature>
<keyword evidence="15" id="KW-0442">Lipid degradation</keyword>
<dbReference type="GO" id="GO:0006633">
    <property type="term" value="P:fatty acid biosynthetic process"/>
    <property type="evidence" value="ECO:0000318"/>
    <property type="project" value="GO_Central"/>
</dbReference>
<keyword evidence="33" id="KW-0479">Metal-binding</keyword>
<dbReference type="EC" id="3.1.1.5" evidence="7"/>
<keyword evidence="11" id="KW-0358">Heparin-binding</keyword>
<dbReference type="GO" id="GO:0042632">
    <property type="term" value="P:cholesterol homeostasis"/>
    <property type="evidence" value="ECO:0000318"/>
    <property type="project" value="GO_Central"/>
</dbReference>
<evidence type="ECO:0000256" key="3">
    <source>
        <dbReference type="ARBA" id="ARBA00004613"/>
    </source>
</evidence>
<keyword evidence="13" id="KW-0378">Hydrolase</keyword>
<reference evidence="38" key="1">
    <citation type="submission" date="2025-08" db="UniProtKB">
        <authorList>
            <consortium name="Ensembl"/>
        </authorList>
    </citation>
    <scope>IDENTIFICATION</scope>
    <source>
        <strain evidence="38">Glennie</strain>
    </source>
</reference>
<dbReference type="Gene3D" id="3.40.50.1820">
    <property type="entry name" value="alpha/beta hydrolase"/>
    <property type="match status" value="1"/>
</dbReference>
<dbReference type="PANTHER" id="PTHR11610">
    <property type="entry name" value="LIPASE"/>
    <property type="match status" value="1"/>
</dbReference>
<dbReference type="PANTHER" id="PTHR11610:SF2">
    <property type="entry name" value="HEPATIC TRIACYLGLYCEROL LIPASE"/>
    <property type="match status" value="1"/>
</dbReference>
<evidence type="ECO:0000256" key="32">
    <source>
        <dbReference type="PIRSR" id="PIRSR000865-1"/>
    </source>
</evidence>
<dbReference type="PIRSF" id="PIRSF000865">
    <property type="entry name" value="Lipoprotein_lipase_LIPH"/>
    <property type="match status" value="1"/>
</dbReference>
<keyword evidence="16" id="KW-0443">Lipid metabolism</keyword>
<feature type="active site" description="Charge relay system" evidence="32">
    <location>
        <position position="192"/>
    </location>
</feature>
<evidence type="ECO:0000256" key="17">
    <source>
        <dbReference type="ARBA" id="ARBA00023180"/>
    </source>
</evidence>
<dbReference type="InterPro" id="IPR001024">
    <property type="entry name" value="PLAT/LH2_dom"/>
</dbReference>
<dbReference type="Ensembl" id="ENSOANT00000073481.1">
    <property type="protein sequence ID" value="ENSOANP00000038257.1"/>
    <property type="gene ID" value="ENSOANG00000048492.1"/>
</dbReference>
<dbReference type="OMA" id="FVRCKED"/>
<dbReference type="Gene3D" id="2.60.60.20">
    <property type="entry name" value="PLAT/LH2 domain"/>
    <property type="match status" value="1"/>
</dbReference>
<dbReference type="Proteomes" id="UP000002279">
    <property type="component" value="Unplaced"/>
</dbReference>
<gene>
    <name evidence="38" type="primary">LIPC</name>
</gene>
<feature type="region of interest" description="Disordered" evidence="36">
    <location>
        <begin position="1"/>
        <end position="45"/>
    </location>
</feature>
<protein>
    <recommendedName>
        <fullName evidence="9">Hepatic triacylglycerol lipase</fullName>
        <ecNumber evidence="8">3.1.1.3</ecNumber>
        <ecNumber evidence="6">3.1.1.32</ecNumber>
        <ecNumber evidence="7">3.1.1.5</ecNumber>
    </recommendedName>
    <alternativeName>
        <fullName evidence="19">Lipase member C</fullName>
    </alternativeName>
    <alternativeName>
        <fullName evidence="18">Lysophospholipase</fullName>
    </alternativeName>
    <alternativeName>
        <fullName evidence="20">Phospholipase A1</fullName>
    </alternativeName>
</protein>
<keyword evidence="17" id="KW-0325">Glycoprotein</keyword>
<dbReference type="InterPro" id="IPR016272">
    <property type="entry name" value="Lipase_LIPH"/>
</dbReference>
<dbReference type="GO" id="GO:0046872">
    <property type="term" value="F:metal ion binding"/>
    <property type="evidence" value="ECO:0007669"/>
    <property type="project" value="UniProtKB-KW"/>
</dbReference>
<comment type="catalytic activity">
    <reaction evidence="31">
        <text>a 1-acyl-sn-glycero-3-phosphocholine + H2O = sn-glycerol 3-phosphocholine + a fatty acid + H(+)</text>
        <dbReference type="Rhea" id="RHEA:15177"/>
        <dbReference type="ChEBI" id="CHEBI:15377"/>
        <dbReference type="ChEBI" id="CHEBI:15378"/>
        <dbReference type="ChEBI" id="CHEBI:16870"/>
        <dbReference type="ChEBI" id="CHEBI:28868"/>
        <dbReference type="ChEBI" id="CHEBI:58168"/>
        <dbReference type="EC" id="3.1.1.5"/>
    </reaction>
</comment>
<organism evidence="38 39">
    <name type="scientific">Ornithorhynchus anatinus</name>
    <name type="common">Duckbill platypus</name>
    <dbReference type="NCBI Taxonomy" id="9258"/>
    <lineage>
        <taxon>Eukaryota</taxon>
        <taxon>Metazoa</taxon>
        <taxon>Chordata</taxon>
        <taxon>Craniata</taxon>
        <taxon>Vertebrata</taxon>
        <taxon>Euteleostomi</taxon>
        <taxon>Mammalia</taxon>
        <taxon>Monotremata</taxon>
        <taxon>Ornithorhynchidae</taxon>
        <taxon>Ornithorhynchus</taxon>
    </lineage>
</organism>
<evidence type="ECO:0000256" key="35">
    <source>
        <dbReference type="RuleBase" id="RU004262"/>
    </source>
</evidence>
<evidence type="ECO:0000256" key="33">
    <source>
        <dbReference type="PIRSR" id="PIRSR000865-2"/>
    </source>
</evidence>
<dbReference type="InterPro" id="IPR013818">
    <property type="entry name" value="Lipase"/>
</dbReference>
<comment type="caution">
    <text evidence="34">Lacks conserved residue(s) required for the propagation of feature annotation.</text>
</comment>
<dbReference type="GO" id="GO:0034185">
    <property type="term" value="F:apolipoprotein binding"/>
    <property type="evidence" value="ECO:0000318"/>
    <property type="project" value="GO_Central"/>
</dbReference>
<dbReference type="GO" id="GO:0034364">
    <property type="term" value="C:high-density lipoprotein particle"/>
    <property type="evidence" value="ECO:0007669"/>
    <property type="project" value="UniProtKB-KW"/>
</dbReference>
<evidence type="ECO:0000256" key="18">
    <source>
        <dbReference type="ARBA" id="ARBA00029723"/>
    </source>
</evidence>
<evidence type="ECO:0000256" key="36">
    <source>
        <dbReference type="SAM" id="MobiDB-lite"/>
    </source>
</evidence>